<sequence>MKIRQHPMQEPASDSEDEYGRDHDNTDQSDFWNKAREAIAPRPDAPVTPIHHRGSERQHPADARQHPTNARQHPTRDHDNTDQSDFWNKAREAIAPRPDAPVTPIHHRGSERQHPANARQHPTNARQHPTNARQHPANAHRGEATDYVNVNVPAWVLEWPRHALHVLSNTAPNIYSTTHPYTLKFNLLIHEFPTCAHSSYAPNREPSAPNREPSSPNCESSARTPESSTYVCEYSCYTRTRKPSSCTCHSSTTTLDKSPSPPANLPYAIWRSTACPYF</sequence>
<evidence type="ECO:0000313" key="2">
    <source>
        <dbReference type="EMBL" id="KZP10067.1"/>
    </source>
</evidence>
<accession>A0A165YZ23</accession>
<proteinExistence type="predicted"/>
<organism evidence="2 3">
    <name type="scientific">Athelia psychrophila</name>
    <dbReference type="NCBI Taxonomy" id="1759441"/>
    <lineage>
        <taxon>Eukaryota</taxon>
        <taxon>Fungi</taxon>
        <taxon>Dikarya</taxon>
        <taxon>Basidiomycota</taxon>
        <taxon>Agaricomycotina</taxon>
        <taxon>Agaricomycetes</taxon>
        <taxon>Agaricomycetidae</taxon>
        <taxon>Atheliales</taxon>
        <taxon>Atheliaceae</taxon>
        <taxon>Athelia</taxon>
    </lineage>
</organism>
<evidence type="ECO:0000256" key="1">
    <source>
        <dbReference type="SAM" id="MobiDB-lite"/>
    </source>
</evidence>
<feature type="compositionally biased region" description="Polar residues" evidence="1">
    <location>
        <begin position="212"/>
        <end position="224"/>
    </location>
</feature>
<name>A0A165YZ23_9AGAM</name>
<gene>
    <name evidence="2" type="ORF">FIBSPDRAFT_963456</name>
</gene>
<keyword evidence="3" id="KW-1185">Reference proteome</keyword>
<feature type="region of interest" description="Disordered" evidence="1">
    <location>
        <begin position="1"/>
        <end position="83"/>
    </location>
</feature>
<protein>
    <submittedName>
        <fullName evidence="2">Uncharacterized protein</fullName>
    </submittedName>
</protein>
<dbReference type="EMBL" id="KV417687">
    <property type="protein sequence ID" value="KZP10067.1"/>
    <property type="molecule type" value="Genomic_DNA"/>
</dbReference>
<feature type="compositionally biased region" description="Basic and acidic residues" evidence="1">
    <location>
        <begin position="53"/>
        <end position="65"/>
    </location>
</feature>
<feature type="region of interest" description="Disordered" evidence="1">
    <location>
        <begin position="200"/>
        <end position="224"/>
    </location>
</feature>
<dbReference type="AlphaFoldDB" id="A0A165YZ23"/>
<feature type="region of interest" description="Disordered" evidence="1">
    <location>
        <begin position="95"/>
        <end position="137"/>
    </location>
</feature>
<reference evidence="2 3" key="1">
    <citation type="journal article" date="2016" name="Mol. Biol. Evol.">
        <title>Comparative Genomics of Early-Diverging Mushroom-Forming Fungi Provides Insights into the Origins of Lignocellulose Decay Capabilities.</title>
        <authorList>
            <person name="Nagy L.G."/>
            <person name="Riley R."/>
            <person name="Tritt A."/>
            <person name="Adam C."/>
            <person name="Daum C."/>
            <person name="Floudas D."/>
            <person name="Sun H."/>
            <person name="Yadav J.S."/>
            <person name="Pangilinan J."/>
            <person name="Larsson K.H."/>
            <person name="Matsuura K."/>
            <person name="Barry K."/>
            <person name="Labutti K."/>
            <person name="Kuo R."/>
            <person name="Ohm R.A."/>
            <person name="Bhattacharya S.S."/>
            <person name="Shirouzu T."/>
            <person name="Yoshinaga Y."/>
            <person name="Martin F.M."/>
            <person name="Grigoriev I.V."/>
            <person name="Hibbett D.S."/>
        </authorList>
    </citation>
    <scope>NUCLEOTIDE SEQUENCE [LARGE SCALE GENOMIC DNA]</scope>
    <source>
        <strain evidence="2 3">CBS 109695</strain>
    </source>
</reference>
<dbReference type="Proteomes" id="UP000076532">
    <property type="component" value="Unassembled WGS sequence"/>
</dbReference>
<evidence type="ECO:0000313" key="3">
    <source>
        <dbReference type="Proteomes" id="UP000076532"/>
    </source>
</evidence>
<feature type="compositionally biased region" description="Polar residues" evidence="1">
    <location>
        <begin position="120"/>
        <end position="133"/>
    </location>
</feature>